<accession>A0A167N6R3</accession>
<gene>
    <name evidence="2" type="ORF">CALVIDRAFT_87472</name>
</gene>
<dbReference type="Proteomes" id="UP000076738">
    <property type="component" value="Unassembled WGS sequence"/>
</dbReference>
<dbReference type="PANTHER" id="PTHR12747:SF0">
    <property type="entry name" value="ELONGATOR COMPLEX PROTEIN 1"/>
    <property type="match status" value="1"/>
</dbReference>
<dbReference type="InterPro" id="IPR056167">
    <property type="entry name" value="A-sol_ELP1"/>
</dbReference>
<feature type="domain" description="ELP1 alpha-solenoid" evidence="1">
    <location>
        <begin position="79"/>
        <end position="152"/>
    </location>
</feature>
<dbReference type="PANTHER" id="PTHR12747">
    <property type="entry name" value="ELONGATOR COMPLEX PROTEIN 1"/>
    <property type="match status" value="1"/>
</dbReference>
<dbReference type="Pfam" id="PF23925">
    <property type="entry name" value="A-sol_ELP1"/>
    <property type="match status" value="2"/>
</dbReference>
<dbReference type="UniPathway" id="UPA00988"/>
<proteinExistence type="predicted"/>
<name>A0A167N6R3_CALVF</name>
<sequence>MSEWMYSGCPIDVICESYGGFCRTDYRSAFLACRKHRIDLNVLVDHDTPRFMKDIPQFVEQVDDPDYVNLFLSGIGQSSQSAERKNEICDAIKVQLEQRDLNRYISSILTAHVVKSPSDIESGLKLLLRLRDENAEILEEAIKYIIFLVDVDCSTLPLECTTFHSSS</sequence>
<keyword evidence="3" id="KW-1185">Reference proteome</keyword>
<dbReference type="AlphaFoldDB" id="A0A167N6R3"/>
<feature type="domain" description="ELP1 alpha-solenoid" evidence="1">
    <location>
        <begin position="24"/>
        <end position="75"/>
    </location>
</feature>
<dbReference type="STRING" id="1330018.A0A167N6R3"/>
<dbReference type="EMBL" id="KV417280">
    <property type="protein sequence ID" value="KZO97402.1"/>
    <property type="molecule type" value="Genomic_DNA"/>
</dbReference>
<protein>
    <submittedName>
        <fullName evidence="2">IKI3-domain-containing protein</fullName>
    </submittedName>
</protein>
<evidence type="ECO:0000313" key="3">
    <source>
        <dbReference type="Proteomes" id="UP000076738"/>
    </source>
</evidence>
<dbReference type="GO" id="GO:0000049">
    <property type="term" value="F:tRNA binding"/>
    <property type="evidence" value="ECO:0007669"/>
    <property type="project" value="TreeGrafter"/>
</dbReference>
<dbReference type="OrthoDB" id="40048at2759"/>
<evidence type="ECO:0000313" key="2">
    <source>
        <dbReference type="EMBL" id="KZO97402.1"/>
    </source>
</evidence>
<dbReference type="GO" id="GO:0002926">
    <property type="term" value="P:tRNA wobble base 5-methoxycarbonylmethyl-2-thiouridinylation"/>
    <property type="evidence" value="ECO:0007669"/>
    <property type="project" value="TreeGrafter"/>
</dbReference>
<dbReference type="GO" id="GO:0033588">
    <property type="term" value="C:elongator holoenzyme complex"/>
    <property type="evidence" value="ECO:0007669"/>
    <property type="project" value="InterPro"/>
</dbReference>
<organism evidence="2 3">
    <name type="scientific">Calocera viscosa (strain TUFC12733)</name>
    <dbReference type="NCBI Taxonomy" id="1330018"/>
    <lineage>
        <taxon>Eukaryota</taxon>
        <taxon>Fungi</taxon>
        <taxon>Dikarya</taxon>
        <taxon>Basidiomycota</taxon>
        <taxon>Agaricomycotina</taxon>
        <taxon>Dacrymycetes</taxon>
        <taxon>Dacrymycetales</taxon>
        <taxon>Dacrymycetaceae</taxon>
        <taxon>Calocera</taxon>
    </lineage>
</organism>
<dbReference type="GO" id="GO:0005829">
    <property type="term" value="C:cytosol"/>
    <property type="evidence" value="ECO:0007669"/>
    <property type="project" value="TreeGrafter"/>
</dbReference>
<evidence type="ECO:0000259" key="1">
    <source>
        <dbReference type="Pfam" id="PF23925"/>
    </source>
</evidence>
<dbReference type="InterPro" id="IPR006849">
    <property type="entry name" value="Elp1"/>
</dbReference>
<reference evidence="2 3" key="1">
    <citation type="journal article" date="2016" name="Mol. Biol. Evol.">
        <title>Comparative Genomics of Early-Diverging Mushroom-Forming Fungi Provides Insights into the Origins of Lignocellulose Decay Capabilities.</title>
        <authorList>
            <person name="Nagy L.G."/>
            <person name="Riley R."/>
            <person name="Tritt A."/>
            <person name="Adam C."/>
            <person name="Daum C."/>
            <person name="Floudas D."/>
            <person name="Sun H."/>
            <person name="Yadav J.S."/>
            <person name="Pangilinan J."/>
            <person name="Larsson K.H."/>
            <person name="Matsuura K."/>
            <person name="Barry K."/>
            <person name="Labutti K."/>
            <person name="Kuo R."/>
            <person name="Ohm R.A."/>
            <person name="Bhattacharya S.S."/>
            <person name="Shirouzu T."/>
            <person name="Yoshinaga Y."/>
            <person name="Martin F.M."/>
            <person name="Grigoriev I.V."/>
            <person name="Hibbett D.S."/>
        </authorList>
    </citation>
    <scope>NUCLEOTIDE SEQUENCE [LARGE SCALE GENOMIC DNA]</scope>
    <source>
        <strain evidence="2 3">TUFC12733</strain>
    </source>
</reference>